<dbReference type="EMBL" id="ML976656">
    <property type="protein sequence ID" value="KAF1980087.1"/>
    <property type="molecule type" value="Genomic_DNA"/>
</dbReference>
<gene>
    <name evidence="2" type="ORF">BU23DRAFT_548285</name>
    <name evidence="1" type="ORF">BU23DRAFT_555428</name>
</gene>
<evidence type="ECO:0000313" key="1">
    <source>
        <dbReference type="EMBL" id="KAF1971897.1"/>
    </source>
</evidence>
<reference evidence="1" key="1">
    <citation type="journal article" date="2020" name="Stud. Mycol.">
        <title>101 Dothideomycetes genomes: a test case for predicting lifestyles and emergence of pathogens.</title>
        <authorList>
            <person name="Haridas S."/>
            <person name="Albert R."/>
            <person name="Binder M."/>
            <person name="Bloem J."/>
            <person name="Labutti K."/>
            <person name="Salamov A."/>
            <person name="Andreopoulos B."/>
            <person name="Baker S."/>
            <person name="Barry K."/>
            <person name="Bills G."/>
            <person name="Bluhm B."/>
            <person name="Cannon C."/>
            <person name="Castanera R."/>
            <person name="Culley D."/>
            <person name="Daum C."/>
            <person name="Ezra D."/>
            <person name="Gonzalez J."/>
            <person name="Henrissat B."/>
            <person name="Kuo A."/>
            <person name="Liang C."/>
            <person name="Lipzen A."/>
            <person name="Lutzoni F."/>
            <person name="Magnuson J."/>
            <person name="Mondo S."/>
            <person name="Nolan M."/>
            <person name="Ohm R."/>
            <person name="Pangilinan J."/>
            <person name="Park H.-J."/>
            <person name="Ramirez L."/>
            <person name="Alfaro M."/>
            <person name="Sun H."/>
            <person name="Tritt A."/>
            <person name="Yoshinaga Y."/>
            <person name="Zwiers L.-H."/>
            <person name="Turgeon B."/>
            <person name="Goodwin S."/>
            <person name="Spatafora J."/>
            <person name="Crous P."/>
            <person name="Grigoriev I."/>
        </authorList>
    </citation>
    <scope>NUCLEOTIDE SEQUENCE</scope>
    <source>
        <strain evidence="1">CBS 107.79</strain>
    </source>
</reference>
<evidence type="ECO:0000313" key="2">
    <source>
        <dbReference type="EMBL" id="KAF1980087.1"/>
    </source>
</evidence>
<sequence>MAATMLVVARPTSSRAQVHVLGILAVWPSRMTLNTRSAGSKTDPRCGTTIRSSRVSASIDRSVFKAHRSLAAYLNSTVPQNLPA</sequence>
<dbReference type="AlphaFoldDB" id="A0A6A5VF71"/>
<dbReference type="EMBL" id="ML976690">
    <property type="protein sequence ID" value="KAF1971897.1"/>
    <property type="molecule type" value="Genomic_DNA"/>
</dbReference>
<evidence type="ECO:0000313" key="3">
    <source>
        <dbReference type="Proteomes" id="UP000800036"/>
    </source>
</evidence>
<accession>A0A6A5VF71</accession>
<organism evidence="1 3">
    <name type="scientific">Bimuria novae-zelandiae CBS 107.79</name>
    <dbReference type="NCBI Taxonomy" id="1447943"/>
    <lineage>
        <taxon>Eukaryota</taxon>
        <taxon>Fungi</taxon>
        <taxon>Dikarya</taxon>
        <taxon>Ascomycota</taxon>
        <taxon>Pezizomycotina</taxon>
        <taxon>Dothideomycetes</taxon>
        <taxon>Pleosporomycetidae</taxon>
        <taxon>Pleosporales</taxon>
        <taxon>Massarineae</taxon>
        <taxon>Didymosphaeriaceae</taxon>
        <taxon>Bimuria</taxon>
    </lineage>
</organism>
<protein>
    <submittedName>
        <fullName evidence="1">Uncharacterized protein</fullName>
    </submittedName>
</protein>
<keyword evidence="3" id="KW-1185">Reference proteome</keyword>
<dbReference type="Proteomes" id="UP000800036">
    <property type="component" value="Unassembled WGS sequence"/>
</dbReference>
<name>A0A6A5VF71_9PLEO</name>
<proteinExistence type="predicted"/>